<keyword evidence="1" id="KW-0812">Transmembrane</keyword>
<name>A0A2T0SVU8_9PSEU</name>
<comment type="caution">
    <text evidence="2">The sequence shown here is derived from an EMBL/GenBank/DDBJ whole genome shotgun (WGS) entry which is preliminary data.</text>
</comment>
<sequence>MQTPWRAAPRAALSSPLTLLVSVVTALLLSFVVAAAVLHSSASGSAAVAYQQDRLCEQLLHPGLDADRGVPADRVDEVVAAARETAGSLPVLAATYTTEVRTDFGGRPTFAKFGYREGAVDHVTVLEGGSRDGMWVPRSVADTTDLRLGERGMGGRLPPVTAIYADLNDPIDQWWCGERKQVVPNKITRKDVTSSVVWMPSQEAFDALPPELTGGGVALSLRFPVPAPRTATQAEVLLASGTALLDRIDDRTDGIIPRLRHNVVLPLPVENARATAANVRAAVLPLTLISLLIGLAGVGTVTAGWVQRRRTELRMLWCRGSGPWALGGRAVLELGAPLVLGGAAGLGTARLLLGVYAPSTDLEPDALPTAVLAVVAVVLASLAVTLVVTAFHAHRMFQAPTGRGLARRVLAAVPWELATAALAFAAWQRLRAGGLSTPLKIGGLPGIDAAALAFPLLVVLTTALLAARVLRVLLRASHRASLWHRPAAQIAIRRLAASAGPVTGVLLVGVLAIGTIAVGTSVANAQRTALDEKSGLYTGANSVVQIGTDLVTGERELPAELRGSTTVVGVSSQYDRTAVVVDPATFTDGAYLGTADPDELRALLTEPLRIGPPARRDVQLPGLPPLNPRTTLPSFPKVGADGYVVPRDRVTAADAVGSWYLWSTRSAADLTGPLRAAGIDYTGVQERSKAIAGLPFLTIGWAFGFVTAIGGVLAIVAAIALLLAIEVRRRQNAVAGALSTRMGMSPATLLSSHLVELGAVAAFAVVVGSAASALSSGVAVPRLDPAPRLTPSPTLPNVLPLLVTTAVGSALVVLAAAWIALRAARAARIGELIRG</sequence>
<dbReference type="EMBL" id="PVTF01000010">
    <property type="protein sequence ID" value="PRY37493.1"/>
    <property type="molecule type" value="Genomic_DNA"/>
</dbReference>
<feature type="transmembrane region" description="Helical" evidence="1">
    <location>
        <begin position="699"/>
        <end position="725"/>
    </location>
</feature>
<feature type="transmembrane region" description="Helical" evidence="1">
    <location>
        <begin position="754"/>
        <end position="778"/>
    </location>
</feature>
<organism evidence="2 3">
    <name type="scientific">Umezawaea tangerina</name>
    <dbReference type="NCBI Taxonomy" id="84725"/>
    <lineage>
        <taxon>Bacteria</taxon>
        <taxon>Bacillati</taxon>
        <taxon>Actinomycetota</taxon>
        <taxon>Actinomycetes</taxon>
        <taxon>Pseudonocardiales</taxon>
        <taxon>Pseudonocardiaceae</taxon>
        <taxon>Umezawaea</taxon>
    </lineage>
</organism>
<feature type="transmembrane region" description="Helical" evidence="1">
    <location>
        <begin position="495"/>
        <end position="518"/>
    </location>
</feature>
<feature type="transmembrane region" description="Helical" evidence="1">
    <location>
        <begin position="326"/>
        <end position="346"/>
    </location>
</feature>
<feature type="transmembrane region" description="Helical" evidence="1">
    <location>
        <begin position="798"/>
        <end position="821"/>
    </location>
</feature>
<keyword evidence="1" id="KW-1133">Transmembrane helix</keyword>
<reference evidence="2 3" key="1">
    <citation type="submission" date="2018-03" db="EMBL/GenBank/DDBJ databases">
        <title>Genomic Encyclopedia of Archaeal and Bacterial Type Strains, Phase II (KMG-II): from individual species to whole genera.</title>
        <authorList>
            <person name="Goeker M."/>
        </authorList>
    </citation>
    <scope>NUCLEOTIDE SEQUENCE [LARGE SCALE GENOMIC DNA]</scope>
    <source>
        <strain evidence="2 3">DSM 44720</strain>
    </source>
</reference>
<accession>A0A2T0SVU8</accession>
<evidence type="ECO:0000313" key="2">
    <source>
        <dbReference type="EMBL" id="PRY37493.1"/>
    </source>
</evidence>
<feature type="transmembrane region" description="Helical" evidence="1">
    <location>
        <begin position="282"/>
        <end position="306"/>
    </location>
</feature>
<keyword evidence="3" id="KW-1185">Reference proteome</keyword>
<keyword evidence="1" id="KW-0472">Membrane</keyword>
<feature type="transmembrane region" description="Helical" evidence="1">
    <location>
        <begin position="450"/>
        <end position="474"/>
    </location>
</feature>
<dbReference type="OrthoDB" id="3653743at2"/>
<gene>
    <name evidence="2" type="ORF">CLV43_110305</name>
</gene>
<feature type="transmembrane region" description="Helical" evidence="1">
    <location>
        <begin position="409"/>
        <end position="430"/>
    </location>
</feature>
<proteinExistence type="predicted"/>
<protein>
    <submittedName>
        <fullName evidence="2">Putative ABC transport system permease protein</fullName>
    </submittedName>
</protein>
<feature type="transmembrane region" description="Helical" evidence="1">
    <location>
        <begin position="366"/>
        <end position="388"/>
    </location>
</feature>
<dbReference type="Proteomes" id="UP000239494">
    <property type="component" value="Unassembled WGS sequence"/>
</dbReference>
<dbReference type="RefSeq" id="WP_106191854.1">
    <property type="nucleotide sequence ID" value="NZ_PVTF01000010.1"/>
</dbReference>
<evidence type="ECO:0000256" key="1">
    <source>
        <dbReference type="SAM" id="Phobius"/>
    </source>
</evidence>
<dbReference type="AlphaFoldDB" id="A0A2T0SVU8"/>
<evidence type="ECO:0000313" key="3">
    <source>
        <dbReference type="Proteomes" id="UP000239494"/>
    </source>
</evidence>